<dbReference type="PANTHER" id="PTHR38340:SF1">
    <property type="entry name" value="S-LAYER PROTEIN"/>
    <property type="match status" value="1"/>
</dbReference>
<dbReference type="Gene3D" id="2.150.10.10">
    <property type="entry name" value="Serralysin-like metalloprotease, C-terminal"/>
    <property type="match status" value="5"/>
</dbReference>
<organism evidence="4 5">
    <name type="scientific">Acuticoccus sediminis</name>
    <dbReference type="NCBI Taxonomy" id="2184697"/>
    <lineage>
        <taxon>Bacteria</taxon>
        <taxon>Pseudomonadati</taxon>
        <taxon>Pseudomonadota</taxon>
        <taxon>Alphaproteobacteria</taxon>
        <taxon>Hyphomicrobiales</taxon>
        <taxon>Amorphaceae</taxon>
        <taxon>Acuticoccus</taxon>
    </lineage>
</organism>
<dbReference type="EMBL" id="QHHQ01000007">
    <property type="protein sequence ID" value="RAH98373.1"/>
    <property type="molecule type" value="Genomic_DNA"/>
</dbReference>
<evidence type="ECO:0008006" key="6">
    <source>
        <dbReference type="Google" id="ProtNLM"/>
    </source>
</evidence>
<accession>A0A8B2NL99</accession>
<dbReference type="Pfam" id="PF00353">
    <property type="entry name" value="HemolysinCabind"/>
    <property type="match status" value="11"/>
</dbReference>
<dbReference type="PANTHER" id="PTHR38340">
    <property type="entry name" value="S-LAYER PROTEIN"/>
    <property type="match status" value="1"/>
</dbReference>
<dbReference type="InterPro" id="IPR011049">
    <property type="entry name" value="Serralysin-like_metalloprot_C"/>
</dbReference>
<dbReference type="GO" id="GO:0005509">
    <property type="term" value="F:calcium ion binding"/>
    <property type="evidence" value="ECO:0007669"/>
    <property type="project" value="InterPro"/>
</dbReference>
<dbReference type="InterPro" id="IPR018511">
    <property type="entry name" value="Hemolysin-typ_Ca-bd_CS"/>
</dbReference>
<evidence type="ECO:0000256" key="2">
    <source>
        <dbReference type="ARBA" id="ARBA00022525"/>
    </source>
</evidence>
<keyword evidence="2" id="KW-0964">Secreted</keyword>
<dbReference type="OrthoDB" id="7624131at2"/>
<evidence type="ECO:0000256" key="3">
    <source>
        <dbReference type="SAM" id="MobiDB-lite"/>
    </source>
</evidence>
<feature type="region of interest" description="Disordered" evidence="3">
    <location>
        <begin position="35"/>
        <end position="58"/>
    </location>
</feature>
<comment type="subcellular location">
    <subcellularLocation>
        <location evidence="1">Secreted</location>
    </subcellularLocation>
</comment>
<proteinExistence type="predicted"/>
<dbReference type="GO" id="GO:0005576">
    <property type="term" value="C:extracellular region"/>
    <property type="evidence" value="ECO:0007669"/>
    <property type="project" value="UniProtKB-SubCell"/>
</dbReference>
<name>A0A8B2NL99_9HYPH</name>
<dbReference type="Proteomes" id="UP000249590">
    <property type="component" value="Unassembled WGS sequence"/>
</dbReference>
<keyword evidence="5" id="KW-1185">Reference proteome</keyword>
<dbReference type="PRINTS" id="PR00313">
    <property type="entry name" value="CABNDNGRPT"/>
</dbReference>
<gene>
    <name evidence="4" type="ORF">DLJ53_27130</name>
</gene>
<evidence type="ECO:0000313" key="5">
    <source>
        <dbReference type="Proteomes" id="UP000249590"/>
    </source>
</evidence>
<protein>
    <recommendedName>
        <fullName evidence="6">Hemolysin-type calcium-binding repeat-containing protein</fullName>
    </recommendedName>
</protein>
<evidence type="ECO:0000313" key="4">
    <source>
        <dbReference type="EMBL" id="RAH98373.1"/>
    </source>
</evidence>
<dbReference type="InterPro" id="IPR050557">
    <property type="entry name" value="RTX_toxin/Mannuronan_C5-epim"/>
</dbReference>
<evidence type="ECO:0000256" key="1">
    <source>
        <dbReference type="ARBA" id="ARBA00004613"/>
    </source>
</evidence>
<dbReference type="SUPFAM" id="SSF51120">
    <property type="entry name" value="beta-Roll"/>
    <property type="match status" value="7"/>
</dbReference>
<comment type="caution">
    <text evidence="4">The sequence shown here is derived from an EMBL/GenBank/DDBJ whole genome shotgun (WGS) entry which is preliminary data.</text>
</comment>
<dbReference type="InterPro" id="IPR001343">
    <property type="entry name" value="Hemolysn_Ca-bd"/>
</dbReference>
<dbReference type="PROSITE" id="PS00330">
    <property type="entry name" value="HEMOLYSIN_CALCIUM"/>
    <property type="match status" value="2"/>
</dbReference>
<reference evidence="4 5" key="1">
    <citation type="submission" date="2018-05" db="EMBL/GenBank/DDBJ databases">
        <title>Acuticoccus sediminis sp. nov., isolated from deep-sea sediment of Indian Ocean.</title>
        <authorList>
            <person name="Liu X."/>
            <person name="Lai Q."/>
            <person name="Du Y."/>
            <person name="Sun F."/>
            <person name="Zhang X."/>
            <person name="Wang S."/>
            <person name="Shao Z."/>
        </authorList>
    </citation>
    <scope>NUCLEOTIDE SEQUENCE [LARGE SCALE GENOMIC DNA]</scope>
    <source>
        <strain evidence="4 5">PTG4-2</strain>
    </source>
</reference>
<dbReference type="RefSeq" id="WP_111351234.1">
    <property type="nucleotide sequence ID" value="NZ_QHHQ01000007.1"/>
</dbReference>
<sequence>MAENTIIGSNNSETIIGEATDDLIKGLGGDDTIEARDGDDDLRGGDGNDSLIGDKGDDTMQGGAGADEMEWNNGDGNDLMIGGRGRDTAEVNGSETEGDAFEISAIPRGVFFERTNLGPFNILIQETEFLEVNGLGGDDTIDASALPAGLIRLELDGGEGNDLLIGSQGNDILEGEVGDDTMEGGAGNDIMKWDDGDGSDLMDGGAGKDTAVVEGSEQQGDAFEINSVPDGVLFERTNLVPFSIDIVNTETLEVSGLGGNDTIDASGLEAGDIRLRMSGGEGNDLLIGSDGADRLVGDEGNDVMRSGLGNDLMIWNDGDGSDRMNGGRGFDIAVVNGSEEAGDAFKVTSAGDTVFFERTNFGNFTLTIVNTDKLSVNGLGGNDTLDASELQAGLIAVEARGGDGNDLLIGSQGDDLLVGDRGDDVMRGGDGNDRMVWNNGDGSDTMNGGWGDDTAEVNGSNDAGDLFKVSSAGGNVLFERVNFGNFSIDIRNTEVLEVNGLGGDDTINASDLGAGLIALKASGGDGNDYLIGSDGDDTLVGDRGDDTMRGGDGDDTMVWNNGDGSDVMNGGDGIDTAEVNGSNDAGDVFEVRSDGANVIFERTNFGNFSLDIRNTEILDLNGLGGDDTIDASALANEDVAVDASGGAGNDLLIGSESNDTLAGDAGNDTLVGFRGNDTMLGGDGDDLMVWNNGDGSDLMDGGDGIDTAQVNGSDTAGDEFVVSTNGENVFFERVNFGNFSLDIRNSEILELNGGAGDDSMDARELEAGQIALTENGGDGNDLLVGSQGDDVLAGDAGNDTLVGFRGDDTMNGGDGDDLMVWNNGDGSDLMDGGDGNDTAQVNGSDTAGDEFSVVSVGGEITFARTNFGEFTIDIDNTETLEVNGLGGDDRIDARDLGPDDIAFRAFGGEGNDQIFGGNGDDLISGGAGDDTMFGNDGADTFVYEEGADVIQDFQAGIDVVQAEGIGDAVFLQDGDDVVIDFGDGNTLTLENQLLTNLSDADFLI</sequence>
<dbReference type="AlphaFoldDB" id="A0A8B2NL99"/>